<evidence type="ECO:0008006" key="3">
    <source>
        <dbReference type="Google" id="ProtNLM"/>
    </source>
</evidence>
<dbReference type="Proteomes" id="UP000307326">
    <property type="component" value="Segment"/>
</dbReference>
<protein>
    <recommendedName>
        <fullName evidence="3">Lipoprotein</fullName>
    </recommendedName>
</protein>
<dbReference type="EMBL" id="MK618715">
    <property type="protein sequence ID" value="QBQ72192.1"/>
    <property type="molecule type" value="Genomic_DNA"/>
</dbReference>
<reference evidence="2" key="1">
    <citation type="submission" date="2019-03" db="EMBL/GenBank/DDBJ databases">
        <authorList>
            <person name="Bockoven R."/>
            <person name="Gutierrez J."/>
            <person name="Newkirk H."/>
            <person name="Liu M."/>
            <person name="Ramsey J."/>
            <person name="Cahill J."/>
        </authorList>
    </citation>
    <scope>NUCLEOTIDE SEQUENCE [LARGE SCALE GENOMIC DNA]</scope>
</reference>
<organism evidence="1 2">
    <name type="scientific">Serratia phage Parlo</name>
    <dbReference type="NCBI Taxonomy" id="2557554"/>
    <lineage>
        <taxon>Viruses</taxon>
        <taxon>Duplodnaviria</taxon>
        <taxon>Heunggongvirae</taxon>
        <taxon>Uroviricota</taxon>
        <taxon>Caudoviricetes</taxon>
        <taxon>Parlovirus</taxon>
        <taxon>Parlovirus parlo</taxon>
    </lineage>
</organism>
<evidence type="ECO:0000313" key="2">
    <source>
        <dbReference type="Proteomes" id="UP000307326"/>
    </source>
</evidence>
<evidence type="ECO:0000313" key="1">
    <source>
        <dbReference type="EMBL" id="QBQ72192.1"/>
    </source>
</evidence>
<dbReference type="PROSITE" id="PS51257">
    <property type="entry name" value="PROKAR_LIPOPROTEIN"/>
    <property type="match status" value="1"/>
</dbReference>
<gene>
    <name evidence="1" type="ORF">CPT_Parlo_043</name>
</gene>
<proteinExistence type="predicted"/>
<accession>A0A482MG82</accession>
<sequence>MSKLILVVGVSLILAGCGPTCDSSNPQCMLYTPPASVQHRYFVECMRLSWRASNETSVEACESYAFRMADKEVRDSIPVTVKSYQ</sequence>
<name>A0A482MG82_9CAUD</name>
<keyword evidence="2" id="KW-1185">Reference proteome</keyword>